<dbReference type="PANTHER" id="PTHR12147:SF26">
    <property type="entry name" value="PEPTIDASE M28 DOMAIN-CONTAINING PROTEIN"/>
    <property type="match status" value="1"/>
</dbReference>
<evidence type="ECO:0000256" key="1">
    <source>
        <dbReference type="SAM" id="SignalP"/>
    </source>
</evidence>
<name>A0A1U7PL45_9BACI</name>
<feature type="chain" id="PRO_5038949765" evidence="1">
    <location>
        <begin position="25"/>
        <end position="449"/>
    </location>
</feature>
<dbReference type="Pfam" id="PF02225">
    <property type="entry name" value="PA"/>
    <property type="match status" value="1"/>
</dbReference>
<keyword evidence="4" id="KW-0645">Protease</keyword>
<dbReference type="GO" id="GO:0004177">
    <property type="term" value="F:aminopeptidase activity"/>
    <property type="evidence" value="ECO:0007669"/>
    <property type="project" value="UniProtKB-KW"/>
</dbReference>
<organism evidence="4 5">
    <name type="scientific">Edaphobacillus lindanitolerans</name>
    <dbReference type="NCBI Taxonomy" id="550447"/>
    <lineage>
        <taxon>Bacteria</taxon>
        <taxon>Bacillati</taxon>
        <taxon>Bacillota</taxon>
        <taxon>Bacilli</taxon>
        <taxon>Bacillales</taxon>
        <taxon>Bacillaceae</taxon>
        <taxon>Edaphobacillus</taxon>
    </lineage>
</organism>
<sequence length="449" mass="47720">MKPKQKFAALTLSASLLLSGIVLMPADFNGPITAEAAKPGNPAAFDQKVIARIDGQRIYEDVRKLSVEIGPRVAGTEPERAAADMIYNRLKSYGYEMEIQEFSIPDTMVGHLATSAGNEVKVAIPSGSGVTPAEGLTAPLYDAGLGTPAEFSAEAAGKIALIRRGEIGFREKIDNAANAGAVAVLIYDNSEQSAPPNMSIGADAPLPVGGIRKASGEALLQDVIPGNGTVTLKVDALQGQKSRNVIAKRTPKKVSNPDIVYVSAHFDSVPLAPGASDNASGTATALEIARVLKSYPIDKEIRFVFVGAEEIGLLGSEYYVSELSREEKARSLTNYNMDMVGTSWENATAIYLNTVDGRSNLSTESAMAAAARIGTPSELILYQRGASDHVSFHEAGIPAVNFIRREPGTASLEPYYHSPEDTIEYISQERLKEAGDLVGSAVYSVIRSN</sequence>
<dbReference type="STRING" id="550447.SAMN05428946_2036"/>
<reference evidence="5" key="1">
    <citation type="submission" date="2017-01" db="EMBL/GenBank/DDBJ databases">
        <authorList>
            <person name="Varghese N."/>
            <person name="Submissions S."/>
        </authorList>
    </citation>
    <scope>NUCLEOTIDE SEQUENCE [LARGE SCALE GENOMIC DNA]</scope>
    <source>
        <strain evidence="5">MNA4</strain>
    </source>
</reference>
<evidence type="ECO:0000259" key="3">
    <source>
        <dbReference type="Pfam" id="PF04389"/>
    </source>
</evidence>
<gene>
    <name evidence="4" type="ORF">SAMN05428946_2036</name>
</gene>
<feature type="domain" description="Peptidase M28" evidence="3">
    <location>
        <begin position="244"/>
        <end position="440"/>
    </location>
</feature>
<dbReference type="RefSeq" id="WP_076758673.1">
    <property type="nucleotide sequence ID" value="NZ_FTPL01000003.1"/>
</dbReference>
<evidence type="ECO:0000313" key="5">
    <source>
        <dbReference type="Proteomes" id="UP000187550"/>
    </source>
</evidence>
<dbReference type="PANTHER" id="PTHR12147">
    <property type="entry name" value="METALLOPEPTIDASE M28 FAMILY MEMBER"/>
    <property type="match status" value="1"/>
</dbReference>
<dbReference type="InterPro" id="IPR046450">
    <property type="entry name" value="PA_dom_sf"/>
</dbReference>
<dbReference type="SUPFAM" id="SSF52025">
    <property type="entry name" value="PA domain"/>
    <property type="match status" value="1"/>
</dbReference>
<dbReference type="EMBL" id="FTPL01000003">
    <property type="protein sequence ID" value="SIT87234.1"/>
    <property type="molecule type" value="Genomic_DNA"/>
</dbReference>
<keyword evidence="5" id="KW-1185">Reference proteome</keyword>
<dbReference type="InterPro" id="IPR045175">
    <property type="entry name" value="M28_fam"/>
</dbReference>
<dbReference type="GO" id="GO:0008235">
    <property type="term" value="F:metalloexopeptidase activity"/>
    <property type="evidence" value="ECO:0007669"/>
    <property type="project" value="InterPro"/>
</dbReference>
<dbReference type="Gene3D" id="3.40.630.10">
    <property type="entry name" value="Zn peptidases"/>
    <property type="match status" value="1"/>
</dbReference>
<dbReference type="InterPro" id="IPR007484">
    <property type="entry name" value="Peptidase_M28"/>
</dbReference>
<evidence type="ECO:0000259" key="2">
    <source>
        <dbReference type="Pfam" id="PF02225"/>
    </source>
</evidence>
<accession>A0A1U7PL45</accession>
<protein>
    <submittedName>
        <fullName evidence="4">Aminopeptidase YwaD</fullName>
    </submittedName>
</protein>
<keyword evidence="4" id="KW-0378">Hydrolase</keyword>
<keyword evidence="1" id="KW-0732">Signal</keyword>
<keyword evidence="4" id="KW-0031">Aminopeptidase</keyword>
<evidence type="ECO:0000313" key="4">
    <source>
        <dbReference type="EMBL" id="SIT87234.1"/>
    </source>
</evidence>
<proteinExistence type="predicted"/>
<dbReference type="InterPro" id="IPR003137">
    <property type="entry name" value="PA_domain"/>
</dbReference>
<feature type="domain" description="PA" evidence="2">
    <location>
        <begin position="137"/>
        <end position="219"/>
    </location>
</feature>
<dbReference type="Proteomes" id="UP000187550">
    <property type="component" value="Unassembled WGS sequence"/>
</dbReference>
<dbReference type="Gene3D" id="3.50.30.30">
    <property type="match status" value="1"/>
</dbReference>
<dbReference type="Pfam" id="PF04389">
    <property type="entry name" value="Peptidase_M28"/>
    <property type="match status" value="1"/>
</dbReference>
<dbReference type="AlphaFoldDB" id="A0A1U7PL45"/>
<dbReference type="SUPFAM" id="SSF53187">
    <property type="entry name" value="Zn-dependent exopeptidases"/>
    <property type="match status" value="1"/>
</dbReference>
<dbReference type="OrthoDB" id="9762302at2"/>
<dbReference type="GO" id="GO:0006508">
    <property type="term" value="P:proteolysis"/>
    <property type="evidence" value="ECO:0007669"/>
    <property type="project" value="InterPro"/>
</dbReference>
<feature type="signal peptide" evidence="1">
    <location>
        <begin position="1"/>
        <end position="24"/>
    </location>
</feature>